<comment type="caution">
    <text evidence="8">The sequence shown here is derived from an EMBL/GenBank/DDBJ whole genome shotgun (WGS) entry which is preliminary data.</text>
</comment>
<evidence type="ECO:0000256" key="1">
    <source>
        <dbReference type="ARBA" id="ARBA00007921"/>
    </source>
</evidence>
<dbReference type="Gene3D" id="3.30.300.20">
    <property type="match status" value="1"/>
</dbReference>
<dbReference type="PANTHER" id="PTHR42698:SF1">
    <property type="entry name" value="GTPASE ERA, MITOCHONDRIAL"/>
    <property type="match status" value="1"/>
</dbReference>
<proteinExistence type="inferred from homology"/>
<dbReference type="SUPFAM" id="SSF54814">
    <property type="entry name" value="Prokaryotic type KH domain (KH-domain type II)"/>
    <property type="match status" value="1"/>
</dbReference>
<dbReference type="InterPro" id="IPR027417">
    <property type="entry name" value="P-loop_NTPase"/>
</dbReference>
<dbReference type="InterPro" id="IPR030388">
    <property type="entry name" value="G_ERA_dom"/>
</dbReference>
<dbReference type="InterPro" id="IPR005662">
    <property type="entry name" value="GTPase_Era-like"/>
</dbReference>
<dbReference type="GO" id="GO:0043024">
    <property type="term" value="F:ribosomal small subunit binding"/>
    <property type="evidence" value="ECO:0007669"/>
    <property type="project" value="TreeGrafter"/>
</dbReference>
<evidence type="ECO:0000259" key="7">
    <source>
        <dbReference type="PROSITE" id="PS51713"/>
    </source>
</evidence>
<dbReference type="PROSITE" id="PS51713">
    <property type="entry name" value="G_ERA"/>
    <property type="match status" value="1"/>
</dbReference>
<gene>
    <name evidence="8" type="ORF">EEDITHA_LOCUS21276</name>
</gene>
<feature type="region of interest" description="G5" evidence="6">
    <location>
        <begin position="214"/>
        <end position="216"/>
    </location>
</feature>
<dbReference type="InterPro" id="IPR006073">
    <property type="entry name" value="GTP-bd"/>
</dbReference>
<organism evidence="8 9">
    <name type="scientific">Euphydryas editha</name>
    <name type="common">Edith's checkerspot</name>
    <dbReference type="NCBI Taxonomy" id="104508"/>
    <lineage>
        <taxon>Eukaryota</taxon>
        <taxon>Metazoa</taxon>
        <taxon>Ecdysozoa</taxon>
        <taxon>Arthropoda</taxon>
        <taxon>Hexapoda</taxon>
        <taxon>Insecta</taxon>
        <taxon>Pterygota</taxon>
        <taxon>Neoptera</taxon>
        <taxon>Endopterygota</taxon>
        <taxon>Lepidoptera</taxon>
        <taxon>Glossata</taxon>
        <taxon>Ditrysia</taxon>
        <taxon>Papilionoidea</taxon>
        <taxon>Nymphalidae</taxon>
        <taxon>Nymphalinae</taxon>
        <taxon>Euphydryas</taxon>
    </lineage>
</organism>
<reference evidence="8" key="1">
    <citation type="submission" date="2022-03" db="EMBL/GenBank/DDBJ databases">
        <authorList>
            <person name="Tunstrom K."/>
        </authorList>
    </citation>
    <scope>NUCLEOTIDE SEQUENCE</scope>
</reference>
<feature type="region of interest" description="G1" evidence="6">
    <location>
        <begin position="45"/>
        <end position="52"/>
    </location>
</feature>
<feature type="region of interest" description="G2" evidence="6">
    <location>
        <begin position="71"/>
        <end position="75"/>
    </location>
</feature>
<sequence length="352" mass="39608">MSKLFCFAFRLKLISPNLQVSFFSSQPKRECKKNIGKVVNVAIVGAPNAGKSTLINRILERKICAASNKVHTTTKLTRALCYENDTQIVFLDTPGIVTVKEQKKYKLPESMLAACHKSLRCADVVGVVHDVSNKWTKDKLHGDVINMLEVVKDIPSFLILNKVDMLKSKKQLLTVINNLTNGVIAGNPIPNATKSRKNKEKLHGYSHFSDVFLVSALNGDGVSDIKQYLMKNAKVRYLQYDPSEWTDQMPEILIEEAVRAKFMDFLSQEIPYNLITKLEYFDDVAEEDKIMCSVTVECPTDRLVRLISGAGGGRLQQIKSNVRNDLVDMFKKPVVIDIQLKVKNKSTSEDII</sequence>
<dbReference type="FunFam" id="3.40.50.300:FF:002220">
    <property type="entry name" value="GTPase Era, mitochondrial"/>
    <property type="match status" value="1"/>
</dbReference>
<accession>A0AAU9VD05</accession>
<dbReference type="Gene3D" id="3.40.50.300">
    <property type="entry name" value="P-loop containing nucleotide triphosphate hydrolases"/>
    <property type="match status" value="1"/>
</dbReference>
<dbReference type="EMBL" id="CAKOGL010000030">
    <property type="protein sequence ID" value="CAH2107226.1"/>
    <property type="molecule type" value="Genomic_DNA"/>
</dbReference>
<feature type="region of interest" description="G4" evidence="6">
    <location>
        <begin position="161"/>
        <end position="164"/>
    </location>
</feature>
<protein>
    <recommendedName>
        <fullName evidence="2">GTPase Era, mitochondrial</fullName>
    </recommendedName>
    <alternativeName>
        <fullName evidence="5">ERA-like protein 1</fullName>
    </alternativeName>
</protein>
<dbReference type="GO" id="GO:0005759">
    <property type="term" value="C:mitochondrial matrix"/>
    <property type="evidence" value="ECO:0007669"/>
    <property type="project" value="TreeGrafter"/>
</dbReference>
<evidence type="ECO:0000256" key="4">
    <source>
        <dbReference type="ARBA" id="ARBA00023134"/>
    </source>
</evidence>
<dbReference type="GO" id="GO:0000028">
    <property type="term" value="P:ribosomal small subunit assembly"/>
    <property type="evidence" value="ECO:0007669"/>
    <property type="project" value="TreeGrafter"/>
</dbReference>
<dbReference type="PRINTS" id="PR00326">
    <property type="entry name" value="GTP1OBG"/>
</dbReference>
<dbReference type="GO" id="GO:0019843">
    <property type="term" value="F:rRNA binding"/>
    <property type="evidence" value="ECO:0007669"/>
    <property type="project" value="TreeGrafter"/>
</dbReference>
<dbReference type="Proteomes" id="UP001153954">
    <property type="component" value="Unassembled WGS sequence"/>
</dbReference>
<dbReference type="SUPFAM" id="SSF52540">
    <property type="entry name" value="P-loop containing nucleoside triphosphate hydrolases"/>
    <property type="match status" value="1"/>
</dbReference>
<dbReference type="CDD" id="cd04163">
    <property type="entry name" value="Era"/>
    <property type="match status" value="1"/>
</dbReference>
<name>A0AAU9VD05_EUPED</name>
<comment type="similarity">
    <text evidence="1 6">Belongs to the TRAFAC class TrmE-Era-EngA-EngB-Septin-like GTPase superfamily. Era GTPase family.</text>
</comment>
<dbReference type="InterPro" id="IPR005225">
    <property type="entry name" value="Small_GTP-bd"/>
</dbReference>
<dbReference type="PANTHER" id="PTHR42698">
    <property type="entry name" value="GTPASE ERA"/>
    <property type="match status" value="1"/>
</dbReference>
<keyword evidence="4 6" id="KW-0342">GTP-binding</keyword>
<evidence type="ECO:0000256" key="3">
    <source>
        <dbReference type="ARBA" id="ARBA00022741"/>
    </source>
</evidence>
<evidence type="ECO:0000256" key="6">
    <source>
        <dbReference type="PROSITE-ProRule" id="PRU01050"/>
    </source>
</evidence>
<dbReference type="Pfam" id="PF01926">
    <property type="entry name" value="MMR_HSR1"/>
    <property type="match status" value="1"/>
</dbReference>
<evidence type="ECO:0000256" key="5">
    <source>
        <dbReference type="ARBA" id="ARBA00030975"/>
    </source>
</evidence>
<feature type="region of interest" description="G3" evidence="6">
    <location>
        <begin position="92"/>
        <end position="95"/>
    </location>
</feature>
<feature type="domain" description="Era-type G" evidence="7">
    <location>
        <begin position="37"/>
        <end position="235"/>
    </location>
</feature>
<dbReference type="GO" id="GO:0005525">
    <property type="term" value="F:GTP binding"/>
    <property type="evidence" value="ECO:0007669"/>
    <property type="project" value="UniProtKB-UniRule"/>
</dbReference>
<evidence type="ECO:0000313" key="9">
    <source>
        <dbReference type="Proteomes" id="UP001153954"/>
    </source>
</evidence>
<keyword evidence="9" id="KW-1185">Reference proteome</keyword>
<dbReference type="InterPro" id="IPR015946">
    <property type="entry name" value="KH_dom-like_a/b"/>
</dbReference>
<dbReference type="CDD" id="cd22534">
    <property type="entry name" value="KH-II_Era"/>
    <property type="match status" value="1"/>
</dbReference>
<evidence type="ECO:0000256" key="2">
    <source>
        <dbReference type="ARBA" id="ARBA00019149"/>
    </source>
</evidence>
<dbReference type="NCBIfam" id="TIGR00231">
    <property type="entry name" value="small_GTP"/>
    <property type="match status" value="1"/>
</dbReference>
<dbReference type="InterPro" id="IPR009019">
    <property type="entry name" value="KH_sf_prok-type"/>
</dbReference>
<evidence type="ECO:0000313" key="8">
    <source>
        <dbReference type="EMBL" id="CAH2107226.1"/>
    </source>
</evidence>
<dbReference type="AlphaFoldDB" id="A0AAU9VD05"/>
<keyword evidence="3 6" id="KW-0547">Nucleotide-binding</keyword>